<evidence type="ECO:0000313" key="4">
    <source>
        <dbReference type="Proteomes" id="UP000327044"/>
    </source>
</evidence>
<dbReference type="InterPro" id="IPR001611">
    <property type="entry name" value="Leu-rich_rpt"/>
</dbReference>
<dbReference type="InterPro" id="IPR032675">
    <property type="entry name" value="LRR_dom_sf"/>
</dbReference>
<keyword evidence="1" id="KW-0433">Leucine-rich repeat</keyword>
<evidence type="ECO:0008006" key="5">
    <source>
        <dbReference type="Google" id="ProtNLM"/>
    </source>
</evidence>
<dbReference type="InterPro" id="IPR050836">
    <property type="entry name" value="SDS22/Internalin_LRR"/>
</dbReference>
<comment type="caution">
    <text evidence="3">The sequence shown here is derived from an EMBL/GenBank/DDBJ whole genome shotgun (WGS) entry which is preliminary data.</text>
</comment>
<name>A0A5N4B1I4_PHOPY</name>
<accession>A0A5N4B1I4</accession>
<evidence type="ECO:0000256" key="1">
    <source>
        <dbReference type="ARBA" id="ARBA00022614"/>
    </source>
</evidence>
<proteinExistence type="predicted"/>
<dbReference type="CDD" id="cd21340">
    <property type="entry name" value="PPP1R42"/>
    <property type="match status" value="1"/>
</dbReference>
<dbReference type="OrthoDB" id="10262005at2759"/>
<dbReference type="PANTHER" id="PTHR46652">
    <property type="entry name" value="LEUCINE-RICH REPEAT AND IQ DOMAIN-CONTAINING PROTEIN 1-RELATED"/>
    <property type="match status" value="1"/>
</dbReference>
<gene>
    <name evidence="3" type="ORF">PPYR_00383</name>
</gene>
<dbReference type="PANTHER" id="PTHR46652:SF3">
    <property type="entry name" value="LEUCINE-RICH REPEAT-CONTAINING PROTEIN 9"/>
    <property type="match status" value="1"/>
</dbReference>
<dbReference type="PROSITE" id="PS51450">
    <property type="entry name" value="LRR"/>
    <property type="match status" value="3"/>
</dbReference>
<dbReference type="Pfam" id="PF12799">
    <property type="entry name" value="LRR_4"/>
    <property type="match status" value="1"/>
</dbReference>
<organism evidence="3 4">
    <name type="scientific">Photinus pyralis</name>
    <name type="common">Common eastern firefly</name>
    <name type="synonym">Lampyris pyralis</name>
    <dbReference type="NCBI Taxonomy" id="7054"/>
    <lineage>
        <taxon>Eukaryota</taxon>
        <taxon>Metazoa</taxon>
        <taxon>Ecdysozoa</taxon>
        <taxon>Arthropoda</taxon>
        <taxon>Hexapoda</taxon>
        <taxon>Insecta</taxon>
        <taxon>Pterygota</taxon>
        <taxon>Neoptera</taxon>
        <taxon>Endopterygota</taxon>
        <taxon>Coleoptera</taxon>
        <taxon>Polyphaga</taxon>
        <taxon>Elateriformia</taxon>
        <taxon>Elateroidea</taxon>
        <taxon>Lampyridae</taxon>
        <taxon>Lampyrinae</taxon>
        <taxon>Photinus</taxon>
    </lineage>
</organism>
<dbReference type="Proteomes" id="UP000327044">
    <property type="component" value="Unassembled WGS sequence"/>
</dbReference>
<keyword evidence="4" id="KW-1185">Reference proteome</keyword>
<evidence type="ECO:0000313" key="3">
    <source>
        <dbReference type="EMBL" id="KAB0803413.1"/>
    </source>
</evidence>
<reference evidence="3 4" key="1">
    <citation type="journal article" date="2018" name="Elife">
        <title>Firefly genomes illuminate parallel origins of bioluminescence in beetles.</title>
        <authorList>
            <person name="Fallon T.R."/>
            <person name="Lower S.E."/>
            <person name="Chang C.H."/>
            <person name="Bessho-Uehara M."/>
            <person name="Martin G.J."/>
            <person name="Bewick A.J."/>
            <person name="Behringer M."/>
            <person name="Debat H.J."/>
            <person name="Wong I."/>
            <person name="Day J.C."/>
            <person name="Suvorov A."/>
            <person name="Silva C.J."/>
            <person name="Stanger-Hall K.F."/>
            <person name="Hall D.W."/>
            <person name="Schmitz R.J."/>
            <person name="Nelson D.R."/>
            <person name="Lewis S.M."/>
            <person name="Shigenobu S."/>
            <person name="Bybee S.M."/>
            <person name="Larracuente A.M."/>
            <person name="Oba Y."/>
            <person name="Weng J.K."/>
        </authorList>
    </citation>
    <scope>NUCLEOTIDE SEQUENCE [LARGE SCALE GENOMIC DNA]</scope>
    <source>
        <strain evidence="3">1611_PpyrPB1</strain>
        <tissue evidence="3">Whole body</tissue>
    </source>
</reference>
<dbReference type="SMART" id="SM00365">
    <property type="entry name" value="LRR_SD22"/>
    <property type="match status" value="3"/>
</dbReference>
<keyword evidence="2" id="KW-0677">Repeat</keyword>
<dbReference type="EMBL" id="VVIM01000001">
    <property type="protein sequence ID" value="KAB0803413.1"/>
    <property type="molecule type" value="Genomic_DNA"/>
</dbReference>
<evidence type="ECO:0000256" key="2">
    <source>
        <dbReference type="ARBA" id="ARBA00022737"/>
    </source>
</evidence>
<dbReference type="Gene3D" id="3.80.10.10">
    <property type="entry name" value="Ribonuclease Inhibitor"/>
    <property type="match status" value="2"/>
</dbReference>
<protein>
    <recommendedName>
        <fullName evidence="5">Protein phosphatase 1 regulatory subunit 42</fullName>
    </recommendedName>
</protein>
<dbReference type="InterPro" id="IPR025875">
    <property type="entry name" value="Leu-rich_rpt_4"/>
</dbReference>
<dbReference type="AlphaFoldDB" id="A0A5N4B1I4"/>
<sequence length="321" mass="36622">MDTKLNKSNAIKTTKTNCDKDKAKPTGVSKPITHLYWNDKFSNKIEKTCSLSTLTVLYLHNNNITKMENLDSAINLKHLYLQRNQIEKLENLKNLKSLEKLYLGYNAISVVEGLEGLNNLKELHLERQSLDGDPLCFDWRSIAAISNSLEVLITFGNNITTLTSLHPLKYLRILNAGHNNLSDIRDVCDAIYNWYHLREATFVGNPIDNLRKYRENIISSSHKLAILDNKDISETTRNFIKSFEREKLNKSSKPSISIPEWTKSYGSLGLQKAVCESLLKHSKPCFDNSTIQSNVNDIYLPWKAMPSSKNKIGKFTITSQK</sequence>
<dbReference type="InParanoid" id="A0A5N4B1I4"/>
<dbReference type="SUPFAM" id="SSF52058">
    <property type="entry name" value="L domain-like"/>
    <property type="match status" value="1"/>
</dbReference>